<protein>
    <submittedName>
        <fullName evidence="3">Tyrosine-protein phosphatase domain-containing protein</fullName>
    </submittedName>
</protein>
<feature type="compositionally biased region" description="Low complexity" evidence="1">
    <location>
        <begin position="66"/>
        <end position="75"/>
    </location>
</feature>
<evidence type="ECO:0000313" key="2">
    <source>
        <dbReference type="Proteomes" id="UP000050761"/>
    </source>
</evidence>
<organism evidence="2 3">
    <name type="scientific">Heligmosomoides polygyrus</name>
    <name type="common">Parasitic roundworm</name>
    <dbReference type="NCBI Taxonomy" id="6339"/>
    <lineage>
        <taxon>Eukaryota</taxon>
        <taxon>Metazoa</taxon>
        <taxon>Ecdysozoa</taxon>
        <taxon>Nematoda</taxon>
        <taxon>Chromadorea</taxon>
        <taxon>Rhabditida</taxon>
        <taxon>Rhabditina</taxon>
        <taxon>Rhabditomorpha</taxon>
        <taxon>Strongyloidea</taxon>
        <taxon>Heligmosomidae</taxon>
        <taxon>Heligmosomoides</taxon>
    </lineage>
</organism>
<feature type="compositionally biased region" description="Basic and acidic residues" evidence="1">
    <location>
        <begin position="77"/>
        <end position="90"/>
    </location>
</feature>
<name>A0A183G039_HELPZ</name>
<proteinExistence type="predicted"/>
<feature type="region of interest" description="Disordered" evidence="1">
    <location>
        <begin position="36"/>
        <end position="148"/>
    </location>
</feature>
<feature type="compositionally biased region" description="Polar residues" evidence="1">
    <location>
        <begin position="40"/>
        <end position="52"/>
    </location>
</feature>
<sequence>LYACVVCIASFQVRGVKEVEKQSSARVDSANEAPVICGVSSPQGAQPRTSSGLRRDAELKVIRIGSDSSASSSPSQERLDSKRFPDDIFLKKTPSIDPIDSAASPNVSTNDTLMEGDADQSVWSCASPPRPATALDSTFDTDLDQSIW</sequence>
<dbReference type="Proteomes" id="UP000050761">
    <property type="component" value="Unassembled WGS sequence"/>
</dbReference>
<evidence type="ECO:0000313" key="3">
    <source>
        <dbReference type="WBParaSite" id="HPBE_0001442401-mRNA-1"/>
    </source>
</evidence>
<reference evidence="3" key="1">
    <citation type="submission" date="2019-09" db="UniProtKB">
        <authorList>
            <consortium name="WormBaseParasite"/>
        </authorList>
    </citation>
    <scope>IDENTIFICATION</scope>
</reference>
<feature type="compositionally biased region" description="Polar residues" evidence="1">
    <location>
        <begin position="103"/>
        <end position="112"/>
    </location>
</feature>
<evidence type="ECO:0000256" key="1">
    <source>
        <dbReference type="SAM" id="MobiDB-lite"/>
    </source>
</evidence>
<dbReference type="AlphaFoldDB" id="A0A183G039"/>
<feature type="compositionally biased region" description="Acidic residues" evidence="1">
    <location>
        <begin position="139"/>
        <end position="148"/>
    </location>
</feature>
<keyword evidence="2" id="KW-1185">Reference proteome</keyword>
<accession>A0A183G039</accession>
<dbReference type="WBParaSite" id="HPBE_0001442401-mRNA-1">
    <property type="protein sequence ID" value="HPBE_0001442401-mRNA-1"/>
    <property type="gene ID" value="HPBE_0001442401"/>
</dbReference>